<proteinExistence type="predicted"/>
<gene>
    <name evidence="2" type="ORF">DWW08_16185</name>
</gene>
<dbReference type="InterPro" id="IPR013762">
    <property type="entry name" value="Integrase-like_cat_sf"/>
</dbReference>
<evidence type="ECO:0000256" key="1">
    <source>
        <dbReference type="ARBA" id="ARBA00023172"/>
    </source>
</evidence>
<keyword evidence="1" id="KW-0233">DNA recombination</keyword>
<dbReference type="InterPro" id="IPR011010">
    <property type="entry name" value="DNA_brk_join_enz"/>
</dbReference>
<dbReference type="RefSeq" id="WP_122143083.1">
    <property type="nucleotide sequence ID" value="NZ_JAFKPL010000005.1"/>
</dbReference>
<dbReference type="GO" id="GO:0006310">
    <property type="term" value="P:DNA recombination"/>
    <property type="evidence" value="ECO:0007669"/>
    <property type="project" value="UniProtKB-KW"/>
</dbReference>
<dbReference type="SUPFAM" id="SSF56349">
    <property type="entry name" value="DNA breaking-rejoining enzymes"/>
    <property type="match status" value="1"/>
</dbReference>
<dbReference type="Proteomes" id="UP000286270">
    <property type="component" value="Unassembled WGS sequence"/>
</dbReference>
<organism evidence="2 3">
    <name type="scientific">Bacteroides fragilis</name>
    <dbReference type="NCBI Taxonomy" id="817"/>
    <lineage>
        <taxon>Bacteria</taxon>
        <taxon>Pseudomonadati</taxon>
        <taxon>Bacteroidota</taxon>
        <taxon>Bacteroidia</taxon>
        <taxon>Bacteroidales</taxon>
        <taxon>Bacteroidaceae</taxon>
        <taxon>Bacteroides</taxon>
    </lineage>
</organism>
<dbReference type="AlphaFoldDB" id="A0A412XZL2"/>
<evidence type="ECO:0008006" key="4">
    <source>
        <dbReference type="Google" id="ProtNLM"/>
    </source>
</evidence>
<name>A0A412XZL2_BACFG</name>
<dbReference type="Gene3D" id="1.10.443.10">
    <property type="entry name" value="Intergrase catalytic core"/>
    <property type="match status" value="1"/>
</dbReference>
<accession>A0A412XZL2</accession>
<comment type="caution">
    <text evidence="2">The sequence shown here is derived from an EMBL/GenBank/DDBJ whole genome shotgun (WGS) entry which is preliminary data.</text>
</comment>
<protein>
    <recommendedName>
        <fullName evidence="4">Integrase</fullName>
    </recommendedName>
</protein>
<sequence length="111" mass="12762">MNDKGEAIITRALSVTTHTARHSGVTNMYLSHKFTIIQMMHVSDHKPQKTFLDYIKLSSDEIADEIAVMSKKDGEMWRINNSLPKSDLLAIFLKQAFVNNKYYDYFCSPKS</sequence>
<evidence type="ECO:0000313" key="3">
    <source>
        <dbReference type="Proteomes" id="UP000286270"/>
    </source>
</evidence>
<dbReference type="GO" id="GO:0015074">
    <property type="term" value="P:DNA integration"/>
    <property type="evidence" value="ECO:0007669"/>
    <property type="project" value="InterPro"/>
</dbReference>
<evidence type="ECO:0000313" key="2">
    <source>
        <dbReference type="EMBL" id="RGV50760.1"/>
    </source>
</evidence>
<dbReference type="EMBL" id="QRZH01000015">
    <property type="protein sequence ID" value="RGV50760.1"/>
    <property type="molecule type" value="Genomic_DNA"/>
</dbReference>
<reference evidence="2 3" key="1">
    <citation type="submission" date="2018-08" db="EMBL/GenBank/DDBJ databases">
        <title>A genome reference for cultivated species of the human gut microbiota.</title>
        <authorList>
            <person name="Zou Y."/>
            <person name="Xue W."/>
            <person name="Luo G."/>
        </authorList>
    </citation>
    <scope>NUCLEOTIDE SEQUENCE [LARGE SCALE GENOMIC DNA]</scope>
    <source>
        <strain evidence="2 3">AF14-26</strain>
    </source>
</reference>
<dbReference type="GO" id="GO:0003677">
    <property type="term" value="F:DNA binding"/>
    <property type="evidence" value="ECO:0007669"/>
    <property type="project" value="InterPro"/>
</dbReference>